<feature type="compositionally biased region" description="Acidic residues" evidence="1">
    <location>
        <begin position="164"/>
        <end position="234"/>
    </location>
</feature>
<name>A0A2I2L6B8_9VIRU</name>
<gene>
    <name evidence="3" type="ORF">ORPV_1188</name>
</gene>
<feature type="region of interest" description="Disordered" evidence="1">
    <location>
        <begin position="164"/>
        <end position="248"/>
    </location>
</feature>
<reference evidence="3" key="1">
    <citation type="submission" date="2017-08" db="EMBL/GenBank/DDBJ databases">
        <authorList>
            <consortium name="Urmite Genomes"/>
        </authorList>
    </citation>
    <scope>NUCLEOTIDE SEQUENCE [LARGE SCALE GENOMIC DNA]</scope>
    <source>
        <strain evidence="3">IHUMI-LCC2</strain>
    </source>
</reference>
<proteinExistence type="predicted"/>
<dbReference type="RefSeq" id="YP_009449394.1">
    <property type="nucleotide sequence ID" value="NC_036594.1"/>
</dbReference>
<evidence type="ECO:0000313" key="4">
    <source>
        <dbReference type="Proteomes" id="UP000236316"/>
    </source>
</evidence>
<dbReference type="Proteomes" id="UP000236316">
    <property type="component" value="Segment"/>
</dbReference>
<feature type="transmembrane region" description="Helical" evidence="2">
    <location>
        <begin position="106"/>
        <end position="123"/>
    </location>
</feature>
<keyword evidence="2" id="KW-0812">Transmembrane</keyword>
<accession>A0A2I2L6B8</accession>
<sequence>MEGWRDFLLLITTNQQFNGIMPSTVLFLLINLLHSKDSPLIHSSNLFLCGSLIYSFCLAMLTNAYFEKNGNNYSGLLGKYNWLALFTSILFFVGANLSLVANLHPLLHMSIYVMIVHAVYLYYDFKVSTSKLQRSDVGEDENVAKKENIKISFSIVDLKFLNDNEVEDDGEEELEEEREDREEEVEENGEEELEDREEEVEEEVEEGQEEVEDGQEEVEDGQAEVEDGQAEVGDEELHADAEDAGHDT</sequence>
<evidence type="ECO:0000256" key="1">
    <source>
        <dbReference type="SAM" id="MobiDB-lite"/>
    </source>
</evidence>
<dbReference type="GeneID" id="35381861"/>
<feature type="compositionally biased region" description="Basic and acidic residues" evidence="1">
    <location>
        <begin position="235"/>
        <end position="248"/>
    </location>
</feature>
<evidence type="ECO:0000313" key="3">
    <source>
        <dbReference type="EMBL" id="SNW63092.1"/>
    </source>
</evidence>
<keyword evidence="2" id="KW-1133">Transmembrane helix</keyword>
<organism evidence="3">
    <name type="scientific">Orpheovirus IHUMI-LCC2</name>
    <dbReference type="NCBI Taxonomy" id="2023057"/>
    <lineage>
        <taxon>Viruses</taxon>
        <taxon>Varidnaviria</taxon>
        <taxon>Bamfordvirae</taxon>
        <taxon>Nucleocytoviricota</taxon>
        <taxon>Megaviricetes</taxon>
        <taxon>Pimascovirales</taxon>
        <taxon>Ocovirineae</taxon>
        <taxon>Orpheoviridae</taxon>
        <taxon>Alphaorpheovirus</taxon>
        <taxon>Alphaorpheovirus massiliense</taxon>
    </lineage>
</organism>
<dbReference type="KEGG" id="vg:35381861"/>
<protein>
    <submittedName>
        <fullName evidence="3">Uncharacterized protein</fullName>
    </submittedName>
</protein>
<evidence type="ECO:0000256" key="2">
    <source>
        <dbReference type="SAM" id="Phobius"/>
    </source>
</evidence>
<feature type="transmembrane region" description="Helical" evidence="2">
    <location>
        <begin position="46"/>
        <end position="65"/>
    </location>
</feature>
<feature type="transmembrane region" description="Helical" evidence="2">
    <location>
        <begin position="80"/>
        <end position="99"/>
    </location>
</feature>
<feature type="transmembrane region" description="Helical" evidence="2">
    <location>
        <begin position="16"/>
        <end position="34"/>
    </location>
</feature>
<dbReference type="EMBL" id="LT906555">
    <property type="protein sequence ID" value="SNW63092.1"/>
    <property type="molecule type" value="Genomic_DNA"/>
</dbReference>
<keyword evidence="2" id="KW-0472">Membrane</keyword>
<keyword evidence="4" id="KW-1185">Reference proteome</keyword>